<keyword evidence="2" id="KW-1185">Reference proteome</keyword>
<comment type="caution">
    <text evidence="1">The sequence shown here is derived from an EMBL/GenBank/DDBJ whole genome shotgun (WGS) entry which is preliminary data.</text>
</comment>
<evidence type="ECO:0000313" key="2">
    <source>
        <dbReference type="Proteomes" id="UP001165960"/>
    </source>
</evidence>
<gene>
    <name evidence="1" type="ORF">DSO57_1012546</name>
</gene>
<name>A0ACC2TGG4_9FUNG</name>
<dbReference type="EMBL" id="QTSX02002885">
    <property type="protein sequence ID" value="KAJ9073795.1"/>
    <property type="molecule type" value="Genomic_DNA"/>
</dbReference>
<reference evidence="1" key="1">
    <citation type="submission" date="2022-04" db="EMBL/GenBank/DDBJ databases">
        <title>Genome of the entomopathogenic fungus Entomophthora muscae.</title>
        <authorList>
            <person name="Elya C."/>
            <person name="Lovett B.R."/>
            <person name="Lee E."/>
            <person name="Macias A.M."/>
            <person name="Hajek A.E."/>
            <person name="De Bivort B.L."/>
            <person name="Kasson M.T."/>
            <person name="De Fine Licht H.H."/>
            <person name="Stajich J.E."/>
        </authorList>
    </citation>
    <scope>NUCLEOTIDE SEQUENCE</scope>
    <source>
        <strain evidence="1">Berkeley</strain>
    </source>
</reference>
<dbReference type="Proteomes" id="UP001165960">
    <property type="component" value="Unassembled WGS sequence"/>
</dbReference>
<sequence length="74" mass="8347">MSPEDLQIAHTHLFACVDRQQLTCNAPESSTVCSELLNNPRFDLVARSSHLPEFLERIHRSSGSTRYSKCNTSI</sequence>
<evidence type="ECO:0000313" key="1">
    <source>
        <dbReference type="EMBL" id="KAJ9073795.1"/>
    </source>
</evidence>
<proteinExistence type="predicted"/>
<protein>
    <submittedName>
        <fullName evidence="1">Uncharacterized protein</fullName>
    </submittedName>
</protein>
<organism evidence="1 2">
    <name type="scientific">Entomophthora muscae</name>
    <dbReference type="NCBI Taxonomy" id="34485"/>
    <lineage>
        <taxon>Eukaryota</taxon>
        <taxon>Fungi</taxon>
        <taxon>Fungi incertae sedis</taxon>
        <taxon>Zoopagomycota</taxon>
        <taxon>Entomophthoromycotina</taxon>
        <taxon>Entomophthoromycetes</taxon>
        <taxon>Entomophthorales</taxon>
        <taxon>Entomophthoraceae</taxon>
        <taxon>Entomophthora</taxon>
    </lineage>
</organism>
<accession>A0ACC2TGG4</accession>